<dbReference type="GO" id="GO:0000105">
    <property type="term" value="P:L-histidine biosynthetic process"/>
    <property type="evidence" value="ECO:0007669"/>
    <property type="project" value="UniProtKB-UniRule"/>
</dbReference>
<dbReference type="EC" id="3.1.3.15" evidence="3 8"/>
<comment type="similarity">
    <text evidence="2 8">Belongs to the PHP hydrolase family. HisK subfamily.</text>
</comment>
<dbReference type="Proteomes" id="UP000295711">
    <property type="component" value="Unassembled WGS sequence"/>
</dbReference>
<evidence type="ECO:0000256" key="7">
    <source>
        <dbReference type="ARBA" id="ARBA00049158"/>
    </source>
</evidence>
<comment type="catalytic activity">
    <reaction evidence="7 8">
        <text>L-histidinol phosphate + H2O = L-histidinol + phosphate</text>
        <dbReference type="Rhea" id="RHEA:14465"/>
        <dbReference type="ChEBI" id="CHEBI:15377"/>
        <dbReference type="ChEBI" id="CHEBI:43474"/>
        <dbReference type="ChEBI" id="CHEBI:57699"/>
        <dbReference type="ChEBI" id="CHEBI:57980"/>
        <dbReference type="EC" id="3.1.3.15"/>
    </reaction>
</comment>
<dbReference type="GO" id="GO:0004401">
    <property type="term" value="F:histidinol-phosphatase activity"/>
    <property type="evidence" value="ECO:0007669"/>
    <property type="project" value="UniProtKB-UniRule"/>
</dbReference>
<evidence type="ECO:0000313" key="11">
    <source>
        <dbReference type="Proteomes" id="UP000295711"/>
    </source>
</evidence>
<dbReference type="GO" id="GO:0005737">
    <property type="term" value="C:cytoplasm"/>
    <property type="evidence" value="ECO:0007669"/>
    <property type="project" value="TreeGrafter"/>
</dbReference>
<dbReference type="InterPro" id="IPR010140">
    <property type="entry name" value="Histidinol_P_phosphatase_HisJ"/>
</dbReference>
<evidence type="ECO:0000256" key="1">
    <source>
        <dbReference type="ARBA" id="ARBA00004970"/>
    </source>
</evidence>
<dbReference type="PANTHER" id="PTHR21039:SF0">
    <property type="entry name" value="HISTIDINOL-PHOSPHATASE"/>
    <property type="match status" value="1"/>
</dbReference>
<dbReference type="Pfam" id="PF02811">
    <property type="entry name" value="PHP"/>
    <property type="match status" value="1"/>
</dbReference>
<evidence type="ECO:0000256" key="3">
    <source>
        <dbReference type="ARBA" id="ARBA00013085"/>
    </source>
</evidence>
<protein>
    <recommendedName>
        <fullName evidence="3 8">Histidinol-phosphatase</fullName>
        <shortName evidence="8">HolPase</shortName>
        <ecNumber evidence="3 8">3.1.3.15</ecNumber>
    </recommendedName>
</protein>
<dbReference type="PANTHER" id="PTHR21039">
    <property type="entry name" value="HISTIDINOL PHOSPHATASE-RELATED"/>
    <property type="match status" value="1"/>
</dbReference>
<evidence type="ECO:0000259" key="9">
    <source>
        <dbReference type="SMART" id="SM00481"/>
    </source>
</evidence>
<dbReference type="InterPro" id="IPR003141">
    <property type="entry name" value="Pol/His_phosphatase_N"/>
</dbReference>
<reference evidence="10 11" key="1">
    <citation type="submission" date="2019-03" db="EMBL/GenBank/DDBJ databases">
        <title>Genomic Encyclopedia of Type Strains, Phase IV (KMG-IV): sequencing the most valuable type-strain genomes for metagenomic binning, comparative biology and taxonomic classification.</title>
        <authorList>
            <person name="Goeker M."/>
        </authorList>
    </citation>
    <scope>NUCLEOTIDE SEQUENCE [LARGE SCALE GENOMIC DNA]</scope>
    <source>
        <strain evidence="10 11">DSM 28559</strain>
    </source>
</reference>
<comment type="pathway">
    <text evidence="1 8">Amino-acid biosynthesis; L-histidine biosynthesis; L-histidine from 5-phospho-alpha-D-ribose 1-diphosphate: step 8/9.</text>
</comment>
<keyword evidence="11" id="KW-1185">Reference proteome</keyword>
<dbReference type="AlphaFoldDB" id="A0A4R2LIX1"/>
<dbReference type="SMART" id="SM00481">
    <property type="entry name" value="POLIIIAc"/>
    <property type="match status" value="1"/>
</dbReference>
<keyword evidence="4 8" id="KW-0028">Amino-acid biosynthesis</keyword>
<dbReference type="InterPro" id="IPR004013">
    <property type="entry name" value="PHP_dom"/>
</dbReference>
<evidence type="ECO:0000313" key="10">
    <source>
        <dbReference type="EMBL" id="TCO86355.1"/>
    </source>
</evidence>
<dbReference type="Gene3D" id="3.20.20.140">
    <property type="entry name" value="Metal-dependent hydrolases"/>
    <property type="match status" value="1"/>
</dbReference>
<dbReference type="RefSeq" id="WP_306812224.1">
    <property type="nucleotide sequence ID" value="NZ_JANKAQ010000005.1"/>
</dbReference>
<keyword evidence="5 8" id="KW-0378">Hydrolase</keyword>
<dbReference type="InterPro" id="IPR016195">
    <property type="entry name" value="Pol/histidinol_Pase-like"/>
</dbReference>
<dbReference type="UniPathway" id="UPA00031">
    <property type="reaction ID" value="UER00013"/>
</dbReference>
<name>A0A4R2LIX1_9FIRM</name>
<dbReference type="SUPFAM" id="SSF89550">
    <property type="entry name" value="PHP domain-like"/>
    <property type="match status" value="1"/>
</dbReference>
<evidence type="ECO:0000256" key="2">
    <source>
        <dbReference type="ARBA" id="ARBA00009152"/>
    </source>
</evidence>
<dbReference type="EMBL" id="SLXA01000001">
    <property type="protein sequence ID" value="TCO86355.1"/>
    <property type="molecule type" value="Genomic_DNA"/>
</dbReference>
<evidence type="ECO:0000256" key="4">
    <source>
        <dbReference type="ARBA" id="ARBA00022605"/>
    </source>
</evidence>
<evidence type="ECO:0000256" key="5">
    <source>
        <dbReference type="ARBA" id="ARBA00022801"/>
    </source>
</evidence>
<sequence>MITSDIHMHSSFSTDSESSMENMIQGAIDKGLTTICFTEHLDYEYPSPDGTILFEVDMDTYEKKLYELKDKYKKNIEVLFGIEFGLLPHLAGRYEAVAKAHDFDFIIGSSHLIPAPWYKKDLDHIHKYGTAPKDMIHGDPYEKEFWEDRTVETICEKYFQTIIDNTAAYQNFDTYAHIDYLIRYAPEKNKGYTYEKYASIIDKALNTIIEHDLALEINTAGYKYGLGQPNPQADILSRYLELGGEKITIGADAHKPEHIAYDFKKAEELLKTLGFKYYTVFKKRQPVMFPL</sequence>
<feature type="domain" description="Polymerase/histidinol phosphatase N-terminal" evidence="9">
    <location>
        <begin position="4"/>
        <end position="88"/>
    </location>
</feature>
<evidence type="ECO:0000256" key="6">
    <source>
        <dbReference type="ARBA" id="ARBA00023102"/>
    </source>
</evidence>
<organism evidence="10 11">
    <name type="scientific">Frisingicoccus caecimuris</name>
    <dbReference type="NCBI Taxonomy" id="1796636"/>
    <lineage>
        <taxon>Bacteria</taxon>
        <taxon>Bacillati</taxon>
        <taxon>Bacillota</taxon>
        <taxon>Clostridia</taxon>
        <taxon>Lachnospirales</taxon>
        <taxon>Lachnospiraceae</taxon>
        <taxon>Frisingicoccus</taxon>
    </lineage>
</organism>
<keyword evidence="6 8" id="KW-0368">Histidine biosynthesis</keyword>
<evidence type="ECO:0000256" key="8">
    <source>
        <dbReference type="RuleBase" id="RU366003"/>
    </source>
</evidence>
<accession>A0A4R2LIX1</accession>
<proteinExistence type="inferred from homology"/>
<dbReference type="NCBIfam" id="TIGR01856">
    <property type="entry name" value="hisJ_fam"/>
    <property type="match status" value="1"/>
</dbReference>
<comment type="caution">
    <text evidence="10">The sequence shown here is derived from an EMBL/GenBank/DDBJ whole genome shotgun (WGS) entry which is preliminary data.</text>
</comment>
<gene>
    <name evidence="10" type="ORF">EV212_101139</name>
</gene>